<dbReference type="RefSeq" id="WP_262601118.1">
    <property type="nucleotide sequence ID" value="NZ_CP103300.1"/>
</dbReference>
<gene>
    <name evidence="1" type="ORF">NX720_10755</name>
</gene>
<evidence type="ECO:0000313" key="2">
    <source>
        <dbReference type="Proteomes" id="UP001163255"/>
    </source>
</evidence>
<dbReference type="EMBL" id="CP103300">
    <property type="protein sequence ID" value="UYM18356.1"/>
    <property type="molecule type" value="Genomic_DNA"/>
</dbReference>
<evidence type="ECO:0000313" key="1">
    <source>
        <dbReference type="EMBL" id="UYM18356.1"/>
    </source>
</evidence>
<name>A0ABY6H284_9GAMM</name>
<keyword evidence="2" id="KW-1185">Reference proteome</keyword>
<accession>A0ABY6H284</accession>
<reference evidence="1" key="1">
    <citation type="submission" date="2022-10" db="EMBL/GenBank/DDBJ databases">
        <title>Completed Genome Sequence of two octocoral isolated bacterium, Endozoicomonas euniceicola EF212T and Endozoicomonas gorgoniicola PS125T.</title>
        <authorList>
            <person name="Chiou Y.-J."/>
            <person name="Chen Y.-H."/>
        </authorList>
    </citation>
    <scope>NUCLEOTIDE SEQUENCE</scope>
    <source>
        <strain evidence="1">EF212</strain>
    </source>
</reference>
<sequence>MIYKILRGKFCFFKSPVLLFFFLLLHRHAFAENSLFGIPYTMPGQKVAIMLYAATQPEKNRGKDLVLISESAGTGFGIYAFLFRFQEVINEDRKKPIPFKRIMLGITEEADTVKRIFQFPADSNDLLLFMDEDLEESPLNEEKASRWIQNSRQTIALVNDVMGDLVPDGKRFRVPYSFFETLHHTENLTDIFDLDKEYQSLTRKLLSTETLNLEKSFKNLSLEYVKEMIEYAKDISEKEVNTYTPLQANLAREFGLRSHKIGLLLNKPGERSDYLKQLDLLSEAEIYALTGQDNRKKSLSFFQSGDYYYSYMHTLFANLQFIQTISLASNKKKLTLVMKMKAEDFNDSVVIDALRKVNITRVNFWSNQSAGLTFDLRPTRQDKHGIQINVVNLFPTPELLAQSLAYFSQPVVGTTGELSLFRAISMGKLPLHEWMILQRYLNDEFARIAKDNNQKIMYDYFHYFSPEEKANALRQLLKDPSIIKAFINTLTTQYNASPVLKGLIEQTIDDNSQLWQAISKIDKAIEEESVQQLPEEWQDIALLRQINIWFQALSISYGTDDINEATKEIRSYSDKIQTPLLKEMFSEIHNKLGTQ</sequence>
<dbReference type="Proteomes" id="UP001163255">
    <property type="component" value="Chromosome"/>
</dbReference>
<protein>
    <submittedName>
        <fullName evidence="1">Uncharacterized protein</fullName>
    </submittedName>
</protein>
<proteinExistence type="predicted"/>
<organism evidence="1 2">
    <name type="scientific">Endozoicomonas euniceicola</name>
    <dbReference type="NCBI Taxonomy" id="1234143"/>
    <lineage>
        <taxon>Bacteria</taxon>
        <taxon>Pseudomonadati</taxon>
        <taxon>Pseudomonadota</taxon>
        <taxon>Gammaproteobacteria</taxon>
        <taxon>Oceanospirillales</taxon>
        <taxon>Endozoicomonadaceae</taxon>
        <taxon>Endozoicomonas</taxon>
    </lineage>
</organism>